<dbReference type="EMBL" id="LYXU01000003">
    <property type="protein sequence ID" value="OBS21337.1"/>
    <property type="molecule type" value="Genomic_DNA"/>
</dbReference>
<dbReference type="Proteomes" id="UP000091967">
    <property type="component" value="Unassembled WGS sequence"/>
</dbReference>
<dbReference type="OMA" id="FYDCRLP"/>
<comment type="caution">
    <text evidence="1">The sequence shown here is derived from an EMBL/GenBank/DDBJ whole genome shotgun (WGS) entry which is preliminary data.</text>
</comment>
<proteinExistence type="predicted"/>
<reference evidence="1 2" key="1">
    <citation type="submission" date="2016-06" db="EMBL/GenBank/DDBJ databases">
        <title>Living apart together: crosstalk between the core and supernumerary genomes in a fungal plant pathogen.</title>
        <authorList>
            <person name="Vanheule A."/>
            <person name="Audenaert K."/>
            <person name="Warris S."/>
            <person name="Van De Geest H."/>
            <person name="Schijlen E."/>
            <person name="Hofte M."/>
            <person name="De Saeger S."/>
            <person name="Haesaert G."/>
            <person name="Waalwijk C."/>
            <person name="Van Der Lee T."/>
        </authorList>
    </citation>
    <scope>NUCLEOTIDE SEQUENCE [LARGE SCALE GENOMIC DNA]</scope>
    <source>
        <strain evidence="1 2">2516</strain>
    </source>
</reference>
<organism evidence="1 2">
    <name type="scientific">Fusarium poae</name>
    <dbReference type="NCBI Taxonomy" id="36050"/>
    <lineage>
        <taxon>Eukaryota</taxon>
        <taxon>Fungi</taxon>
        <taxon>Dikarya</taxon>
        <taxon>Ascomycota</taxon>
        <taxon>Pezizomycotina</taxon>
        <taxon>Sordariomycetes</taxon>
        <taxon>Hypocreomycetidae</taxon>
        <taxon>Hypocreales</taxon>
        <taxon>Nectriaceae</taxon>
        <taxon>Fusarium</taxon>
    </lineage>
</organism>
<evidence type="ECO:0000313" key="2">
    <source>
        <dbReference type="Proteomes" id="UP000091967"/>
    </source>
</evidence>
<dbReference type="STRING" id="36050.A0A1B8ALJ2"/>
<name>A0A1B8ALJ2_FUSPO</name>
<dbReference type="OrthoDB" id="8300194at2759"/>
<sequence>MASLTSESPTPGRIARTLILLFVKASRHKILQRFLPKQIGLLHISDTCIKATQGGNLSGAFAIQFVASYTSIPVPKHIKGKMAVHGWTSRSDESKPRILEQLRGMVVELRSVKPPEGTKVSSVEGGPFYDCRLPSRLYWGPYASVHEFHGALIDNIPWDVDYTNYPDLVGLF</sequence>
<accession>A0A1B8ALJ2</accession>
<keyword evidence="2" id="KW-1185">Reference proteome</keyword>
<evidence type="ECO:0000313" key="1">
    <source>
        <dbReference type="EMBL" id="OBS21337.1"/>
    </source>
</evidence>
<protein>
    <submittedName>
        <fullName evidence="1">Uncharacterized protein</fullName>
    </submittedName>
</protein>
<dbReference type="AlphaFoldDB" id="A0A1B8ALJ2"/>
<gene>
    <name evidence="1" type="ORF">FPOA_07675</name>
</gene>